<protein>
    <submittedName>
        <fullName evidence="3">SDR family oxidoreductase</fullName>
    </submittedName>
</protein>
<organism evidence="3 4">
    <name type="scientific">Allokutzneria oryzae</name>
    <dbReference type="NCBI Taxonomy" id="1378989"/>
    <lineage>
        <taxon>Bacteria</taxon>
        <taxon>Bacillati</taxon>
        <taxon>Actinomycetota</taxon>
        <taxon>Actinomycetes</taxon>
        <taxon>Pseudonocardiales</taxon>
        <taxon>Pseudonocardiaceae</taxon>
        <taxon>Allokutzneria</taxon>
    </lineage>
</organism>
<dbReference type="PANTHER" id="PTHR24321">
    <property type="entry name" value="DEHYDROGENASES, SHORT CHAIN"/>
    <property type="match status" value="1"/>
</dbReference>
<dbReference type="Pfam" id="PF13561">
    <property type="entry name" value="adh_short_C2"/>
    <property type="match status" value="1"/>
</dbReference>
<dbReference type="EMBL" id="JBHLZU010000027">
    <property type="protein sequence ID" value="MFB9908439.1"/>
    <property type="molecule type" value="Genomic_DNA"/>
</dbReference>
<evidence type="ECO:0000256" key="2">
    <source>
        <dbReference type="ARBA" id="ARBA00023002"/>
    </source>
</evidence>
<comment type="similarity">
    <text evidence="1">Belongs to the short-chain dehydrogenases/reductases (SDR) family.</text>
</comment>
<dbReference type="InterPro" id="IPR002347">
    <property type="entry name" value="SDR_fam"/>
</dbReference>
<name>A0ABV6A5L2_9PSEU</name>
<dbReference type="Gene3D" id="3.40.50.720">
    <property type="entry name" value="NAD(P)-binding Rossmann-like Domain"/>
    <property type="match status" value="1"/>
</dbReference>
<reference evidence="3 4" key="1">
    <citation type="submission" date="2024-09" db="EMBL/GenBank/DDBJ databases">
        <authorList>
            <person name="Sun Q."/>
            <person name="Mori K."/>
        </authorList>
    </citation>
    <scope>NUCLEOTIDE SEQUENCE [LARGE SCALE GENOMIC DNA]</scope>
    <source>
        <strain evidence="3 4">TBRC 7907</strain>
    </source>
</reference>
<dbReference type="SUPFAM" id="SSF51735">
    <property type="entry name" value="NAD(P)-binding Rossmann-fold domains"/>
    <property type="match status" value="1"/>
</dbReference>
<dbReference type="PRINTS" id="PR00081">
    <property type="entry name" value="GDHRDH"/>
</dbReference>
<evidence type="ECO:0000313" key="3">
    <source>
        <dbReference type="EMBL" id="MFB9908439.1"/>
    </source>
</evidence>
<dbReference type="CDD" id="cd05233">
    <property type="entry name" value="SDR_c"/>
    <property type="match status" value="1"/>
</dbReference>
<proteinExistence type="inferred from homology"/>
<accession>A0ABV6A5L2</accession>
<dbReference type="InterPro" id="IPR036291">
    <property type="entry name" value="NAD(P)-bd_dom_sf"/>
</dbReference>
<keyword evidence="2" id="KW-0560">Oxidoreductase</keyword>
<gene>
    <name evidence="3" type="ORF">ACFFQA_31265</name>
</gene>
<comment type="caution">
    <text evidence="3">The sequence shown here is derived from an EMBL/GenBank/DDBJ whole genome shotgun (WGS) entry which is preliminary data.</text>
</comment>
<keyword evidence="4" id="KW-1185">Reference proteome</keyword>
<sequence>MRSMRELAGTAVVVLGGSTSNGATPIGAAVVAALRESGARVLLGDVEPDERVTGGVRFARTDLTDDTQVAACLKRAVDELGSLDVVVNLGGGLSAPGADRFHWLDSFNAGVVSAAIAARAAHPHLRAAGGAIVNLTSDGIVRRSRWLAPVGKAALVELTRAIAADFAEDGIRVNSVSPAWTWSEVLDQFTGGSGQEPAGTGRGTPFHPLGRVADPAEVAEVVLFLCSPASAFITGSDWAVAGGYTSVNAVGGTGLSGTGS</sequence>
<dbReference type="Proteomes" id="UP001589693">
    <property type="component" value="Unassembled WGS sequence"/>
</dbReference>
<dbReference type="PANTHER" id="PTHR24321:SF8">
    <property type="entry name" value="ESTRADIOL 17-BETA-DEHYDROGENASE 8-RELATED"/>
    <property type="match status" value="1"/>
</dbReference>
<evidence type="ECO:0000256" key="1">
    <source>
        <dbReference type="ARBA" id="ARBA00006484"/>
    </source>
</evidence>
<dbReference type="RefSeq" id="WP_377860153.1">
    <property type="nucleotide sequence ID" value="NZ_JBHLZU010000027.1"/>
</dbReference>
<evidence type="ECO:0000313" key="4">
    <source>
        <dbReference type="Proteomes" id="UP001589693"/>
    </source>
</evidence>